<dbReference type="RefSeq" id="WP_337337330.1">
    <property type="nucleotide sequence ID" value="NZ_JBBDGL010000001.1"/>
</dbReference>
<accession>A0ABU8LRU5</accession>
<dbReference type="PANTHER" id="PTHR13812">
    <property type="entry name" value="KETIMINE REDUCTASE MU-CRYSTALLIN"/>
    <property type="match status" value="1"/>
</dbReference>
<dbReference type="SUPFAM" id="SSF51735">
    <property type="entry name" value="NAD(P)-binding Rossmann-fold domains"/>
    <property type="match status" value="1"/>
</dbReference>
<organism evidence="1 2">
    <name type="scientific">Microbacterium marmarense</name>
    <dbReference type="NCBI Taxonomy" id="3122051"/>
    <lineage>
        <taxon>Bacteria</taxon>
        <taxon>Bacillati</taxon>
        <taxon>Actinomycetota</taxon>
        <taxon>Actinomycetes</taxon>
        <taxon>Micrococcales</taxon>
        <taxon>Microbacteriaceae</taxon>
        <taxon>Microbacterium</taxon>
    </lineage>
</organism>
<dbReference type="InterPro" id="IPR036291">
    <property type="entry name" value="NAD(P)-bd_dom_sf"/>
</dbReference>
<proteinExistence type="predicted"/>
<reference evidence="1 2" key="1">
    <citation type="submission" date="2024-02" db="EMBL/GenBank/DDBJ databases">
        <authorList>
            <person name="Saticioglu I.B."/>
        </authorList>
    </citation>
    <scope>NUCLEOTIDE SEQUENCE [LARGE SCALE GENOMIC DNA]</scope>
    <source>
        <strain evidence="1 2">Mu-86</strain>
    </source>
</reference>
<dbReference type="Proteomes" id="UP001368654">
    <property type="component" value="Unassembled WGS sequence"/>
</dbReference>
<dbReference type="PANTHER" id="PTHR13812:SF19">
    <property type="entry name" value="KETIMINE REDUCTASE MU-CRYSTALLIN"/>
    <property type="match status" value="1"/>
</dbReference>
<dbReference type="Pfam" id="PF02423">
    <property type="entry name" value="OCD_Mu_crystall"/>
    <property type="match status" value="1"/>
</dbReference>
<keyword evidence="2" id="KW-1185">Reference proteome</keyword>
<dbReference type="InterPro" id="IPR023401">
    <property type="entry name" value="ODC_N"/>
</dbReference>
<dbReference type="PIRSF" id="PIRSF001439">
    <property type="entry name" value="CryM"/>
    <property type="match status" value="1"/>
</dbReference>
<dbReference type="Gene3D" id="3.40.50.720">
    <property type="entry name" value="NAD(P)-binding Rossmann-like Domain"/>
    <property type="match status" value="1"/>
</dbReference>
<comment type="caution">
    <text evidence="1">The sequence shown here is derived from an EMBL/GenBank/DDBJ whole genome shotgun (WGS) entry which is preliminary data.</text>
</comment>
<evidence type="ECO:0000313" key="2">
    <source>
        <dbReference type="Proteomes" id="UP001368654"/>
    </source>
</evidence>
<evidence type="ECO:0000313" key="1">
    <source>
        <dbReference type="EMBL" id="MEJ1154906.1"/>
    </source>
</evidence>
<gene>
    <name evidence="1" type="ORF">WDU96_04720</name>
</gene>
<dbReference type="Gene3D" id="3.30.1780.10">
    <property type="entry name" value="ornithine cyclodeaminase, domain 1"/>
    <property type="match status" value="1"/>
</dbReference>
<protein>
    <submittedName>
        <fullName evidence="1">Ornithine cyclodeaminase family protein</fullName>
    </submittedName>
</protein>
<dbReference type="InterPro" id="IPR003462">
    <property type="entry name" value="ODC_Mu_crystall"/>
</dbReference>
<sequence length="333" mass="34779">MATLTLTSAEVEGLVDWDELFEALTRAHCELSAGEAVQLAPHALYLSNDRADDAPTVVPMAAFAPSLGLFGLKVLADSPRNRAEGLPAQRSSISVFDAGTGECVGVVDGRSLTRMRTAAVTAVATRSLARADSRVLCLLGAGALAIEHAAVLSRLFEFDEVRLWSRSPERSRDGVRKLREAGLPATSKVSVAEAVEGADIVCTLTPSSEPILFGAQIVEGVHVNAVGSPPRSAFSELHPDVFQRATAVVVDERSVALADSGNIRNACDANALAPSALVELGKVFSAPATGRVNASDITVYNSVGIGLQDLAAADHVLGRARTLGTGTMVCIRE</sequence>
<name>A0ABU8LRU5_9MICO</name>
<dbReference type="EMBL" id="JBBDGL010000001">
    <property type="protein sequence ID" value="MEJ1154906.1"/>
    <property type="molecule type" value="Genomic_DNA"/>
</dbReference>